<dbReference type="Pfam" id="PF00878">
    <property type="entry name" value="CIMR"/>
    <property type="match status" value="3"/>
</dbReference>
<dbReference type="InterPro" id="IPR044865">
    <property type="entry name" value="MRH_dom"/>
</dbReference>
<organism evidence="10 11">
    <name type="scientific">Henosepilachna vigintioctopunctata</name>
    <dbReference type="NCBI Taxonomy" id="420089"/>
    <lineage>
        <taxon>Eukaryota</taxon>
        <taxon>Metazoa</taxon>
        <taxon>Ecdysozoa</taxon>
        <taxon>Arthropoda</taxon>
        <taxon>Hexapoda</taxon>
        <taxon>Insecta</taxon>
        <taxon>Pterygota</taxon>
        <taxon>Neoptera</taxon>
        <taxon>Endopterygota</taxon>
        <taxon>Coleoptera</taxon>
        <taxon>Polyphaga</taxon>
        <taxon>Cucujiformia</taxon>
        <taxon>Coccinelloidea</taxon>
        <taxon>Coccinellidae</taxon>
        <taxon>Epilachninae</taxon>
        <taxon>Epilachnini</taxon>
        <taxon>Henosepilachna</taxon>
    </lineage>
</organism>
<dbReference type="GO" id="GO:0005537">
    <property type="term" value="F:D-mannose binding"/>
    <property type="evidence" value="ECO:0007669"/>
    <property type="project" value="InterPro"/>
</dbReference>
<dbReference type="GO" id="GO:0038023">
    <property type="term" value="F:signaling receptor activity"/>
    <property type="evidence" value="ECO:0007669"/>
    <property type="project" value="InterPro"/>
</dbReference>
<keyword evidence="6 8" id="KW-0472">Membrane</keyword>
<evidence type="ECO:0000256" key="6">
    <source>
        <dbReference type="ARBA" id="ARBA00023136"/>
    </source>
</evidence>
<evidence type="ECO:0000256" key="7">
    <source>
        <dbReference type="ARBA" id="ARBA00023157"/>
    </source>
</evidence>
<protein>
    <recommendedName>
        <fullName evidence="9">MRH domain-containing protein</fullName>
    </recommendedName>
</protein>
<feature type="domain" description="MRH" evidence="9">
    <location>
        <begin position="549"/>
        <end position="689"/>
    </location>
</feature>
<evidence type="ECO:0000256" key="4">
    <source>
        <dbReference type="ARBA" id="ARBA00022729"/>
    </source>
</evidence>
<evidence type="ECO:0000256" key="1">
    <source>
        <dbReference type="ARBA" id="ARBA00004308"/>
    </source>
</evidence>
<dbReference type="GO" id="GO:0000139">
    <property type="term" value="C:Golgi membrane"/>
    <property type="evidence" value="ECO:0007669"/>
    <property type="project" value="UniProtKB-SubCell"/>
</dbReference>
<comment type="subcellular location">
    <subcellularLocation>
        <location evidence="1">Endomembrane system</location>
    </subcellularLocation>
</comment>
<evidence type="ECO:0000256" key="2">
    <source>
        <dbReference type="ARBA" id="ARBA00022448"/>
    </source>
</evidence>
<dbReference type="PROSITE" id="PS51914">
    <property type="entry name" value="MRH"/>
    <property type="match status" value="4"/>
</dbReference>
<keyword evidence="4" id="KW-0732">Signal</keyword>
<keyword evidence="2" id="KW-0813">Transport</keyword>
<dbReference type="SUPFAM" id="SSF50911">
    <property type="entry name" value="Mannose 6-phosphate receptor domain"/>
    <property type="match status" value="4"/>
</dbReference>
<dbReference type="EMBL" id="JARQZJ010000031">
    <property type="protein sequence ID" value="KAK9874213.1"/>
    <property type="molecule type" value="Genomic_DNA"/>
</dbReference>
<feature type="transmembrane region" description="Helical" evidence="8">
    <location>
        <begin position="1029"/>
        <end position="1052"/>
    </location>
</feature>
<name>A0AAW1TZU1_9CUCU</name>
<dbReference type="GO" id="GO:0005802">
    <property type="term" value="C:trans-Golgi network"/>
    <property type="evidence" value="ECO:0007669"/>
    <property type="project" value="TreeGrafter"/>
</dbReference>
<dbReference type="Gene3D" id="2.70.130.10">
    <property type="entry name" value="Mannose-6-phosphate receptor binding domain"/>
    <property type="match status" value="5"/>
</dbReference>
<keyword evidence="7" id="KW-1015">Disulfide bond</keyword>
<dbReference type="GO" id="GO:0007041">
    <property type="term" value="P:lysosomal transport"/>
    <property type="evidence" value="ECO:0007669"/>
    <property type="project" value="InterPro"/>
</dbReference>
<keyword evidence="3 8" id="KW-0812">Transmembrane</keyword>
<gene>
    <name evidence="10" type="ORF">WA026_002569</name>
</gene>
<sequence>MLRHVKFLMIFKRKVEYYVPLYITAEDSNIQLMFSLCGYIPEVFPNNGSCSRTCIYNKQLKSLVTGKQNIRTLFDLDDVENNEVTLILRDELKCKNDIHYTITVRMVESLKLFKKPLLTVEGCDIIVVMMKPDYEPPCTNSVESKDFINLNPLKGKNILIPWEAKEFNIAICGTNKNCGPGTTACLKENNTIRKLGATSLQKVKFDQEKNELKIVSSYKEKGAKSLMEIILKCRWEVETFSNAKFINQSNQGRKYKFEVDSSYGCVKMPPNCLIEDRDNNLIYDLRDLTRESGTKVKSNSTNKKLLMHICGDLKGIGNRENECEKQHSQICEIDGNVYINKGSIPTYEITNQQYIKIFLRNGQKCGENSYSTEIDIKCSFYEKEPILIESENCSTKILWETPKGCPKFQSEEYGCAIKTHLGVINIADIYNEIDTIHSFPNSDKFIFNICGKLHKTCSSENEVSACYISNGIEHIIGWNNPKFSYTNGRLQLKYSGVKCKNAKKYWSFTINLYCSFAKLPKKNKIYKRDSCTFETDIYSLSACLSTSTEDCEIENNGVKYNLNPLKANESNYEIQDKNDTNLIFFMNICRSLINQNGLIAGNSMIYLLDKSIPHIWYRYTSLGKIARPTVASNGKLVINSILGSTCKLGTDYSSVIHFECTETNGVPELLKKKDCQFEFLWPTPYACPEKYGGSCLLEGGTVVPDDEVKFEIHGNVYKFSLCSEFYVICKIASCEKNQLTRNQLLRNSREYVEVKLKNSTACSKDSLRVNIDLQCDHSKTHSEISILAISRDSCHVDLLMKSLFICRNGSHLVERKADEITRKLKSELHNNPATLTNISEIEVEKIHPKKETYLAKDYLNSKQMKYLQSQQNEGHGVFTSDNNMLERTAGLEYQKYNTVKIGTKTFNLKNIQAFNVTGKNTYIINFNGVSSNCPGRICRNLTDILSFIENYPEVFTFEYQVVLNFTAKGKCLTNDTSTKTPRTEDLKIKIGLECSKSSSMTLSDETNCFIGFTYYSPQICDFIKSSNGFSVFTLFVGLIFLLLSLFLGYLFYRKKRVSSSYNDIRNTEINYHNHSKLL</sequence>
<dbReference type="SMART" id="SM01404">
    <property type="entry name" value="CIMR"/>
    <property type="match status" value="4"/>
</dbReference>
<keyword evidence="5 8" id="KW-1133">Transmembrane helix</keyword>
<dbReference type="GO" id="GO:0010008">
    <property type="term" value="C:endosome membrane"/>
    <property type="evidence" value="ECO:0007669"/>
    <property type="project" value="UniProtKB-SubCell"/>
</dbReference>
<dbReference type="InterPro" id="IPR009011">
    <property type="entry name" value="Man6P_isomerase_rcpt-bd_dom_sf"/>
</dbReference>
<feature type="domain" description="MRH" evidence="9">
    <location>
        <begin position="270"/>
        <end position="407"/>
    </location>
</feature>
<evidence type="ECO:0000256" key="3">
    <source>
        <dbReference type="ARBA" id="ARBA00022692"/>
    </source>
</evidence>
<dbReference type="Proteomes" id="UP001431783">
    <property type="component" value="Unassembled WGS sequence"/>
</dbReference>
<evidence type="ECO:0000256" key="8">
    <source>
        <dbReference type="SAM" id="Phobius"/>
    </source>
</evidence>
<comment type="caution">
    <text evidence="10">The sequence shown here is derived from an EMBL/GenBank/DDBJ whole genome shotgun (WGS) entry which is preliminary data.</text>
</comment>
<evidence type="ECO:0000313" key="11">
    <source>
        <dbReference type="Proteomes" id="UP001431783"/>
    </source>
</evidence>
<dbReference type="PANTHER" id="PTHR15071:SF0">
    <property type="entry name" value="MANNOSE 6-PHOSPHATE RECEPTOR-LIKE PROTEIN 1"/>
    <property type="match status" value="1"/>
</dbReference>
<reference evidence="10 11" key="1">
    <citation type="submission" date="2023-03" db="EMBL/GenBank/DDBJ databases">
        <title>Genome insight into feeding habits of ladybird beetles.</title>
        <authorList>
            <person name="Li H.-S."/>
            <person name="Huang Y.-H."/>
            <person name="Pang H."/>
        </authorList>
    </citation>
    <scope>NUCLEOTIDE SEQUENCE [LARGE SCALE GENOMIC DNA]</scope>
    <source>
        <strain evidence="10">SYSU_2023b</strain>
        <tissue evidence="10">Whole body</tissue>
    </source>
</reference>
<keyword evidence="11" id="KW-1185">Reference proteome</keyword>
<feature type="domain" description="MRH" evidence="9">
    <location>
        <begin position="136"/>
        <end position="267"/>
    </location>
</feature>
<accession>A0AAW1TZU1</accession>
<evidence type="ECO:0000256" key="5">
    <source>
        <dbReference type="ARBA" id="ARBA00022989"/>
    </source>
</evidence>
<dbReference type="InterPro" id="IPR000479">
    <property type="entry name" value="CIMR_rpt"/>
</dbReference>
<evidence type="ECO:0000259" key="9">
    <source>
        <dbReference type="PROSITE" id="PS51914"/>
    </source>
</evidence>
<evidence type="ECO:0000313" key="10">
    <source>
        <dbReference type="EMBL" id="KAK9874213.1"/>
    </source>
</evidence>
<feature type="domain" description="MRH" evidence="9">
    <location>
        <begin position="424"/>
        <end position="545"/>
    </location>
</feature>
<dbReference type="AlphaFoldDB" id="A0AAW1TZU1"/>
<dbReference type="PANTHER" id="PTHR15071">
    <property type="entry name" value="MANNOSE-6-PHOSPHATE RECEPTOR FAMILY MEMBER"/>
    <property type="match status" value="1"/>
</dbReference>
<proteinExistence type="predicted"/>